<sequence length="84" mass="9383">MAANGGTWSSGATRSTGTIARVYCLVHNEANNRDFFICYDVELVPGSRERCVFDVIFVKMERLQAIILSKEQNEVELEGNLKVA</sequence>
<dbReference type="EMBL" id="JAAGAX010000008">
    <property type="protein sequence ID" value="KAF2305678.1"/>
    <property type="molecule type" value="Genomic_DNA"/>
</dbReference>
<proteinExistence type="predicted"/>
<keyword evidence="2" id="KW-1185">Reference proteome</keyword>
<reference evidence="1 2" key="1">
    <citation type="journal article" date="2020" name="Mol. Plant">
        <title>The Chromosome-Based Rubber Tree Genome Provides New Insights into Spurge Genome Evolution and Rubber Biosynthesis.</title>
        <authorList>
            <person name="Liu J."/>
            <person name="Shi C."/>
            <person name="Shi C.C."/>
            <person name="Li W."/>
            <person name="Zhang Q.J."/>
            <person name="Zhang Y."/>
            <person name="Li K."/>
            <person name="Lu H.F."/>
            <person name="Shi C."/>
            <person name="Zhu S.T."/>
            <person name="Xiao Z.Y."/>
            <person name="Nan H."/>
            <person name="Yue Y."/>
            <person name="Zhu X.G."/>
            <person name="Wu Y."/>
            <person name="Hong X.N."/>
            <person name="Fan G.Y."/>
            <person name="Tong Y."/>
            <person name="Zhang D."/>
            <person name="Mao C.L."/>
            <person name="Liu Y.L."/>
            <person name="Hao S.J."/>
            <person name="Liu W.Q."/>
            <person name="Lv M.Q."/>
            <person name="Zhang H.B."/>
            <person name="Liu Y."/>
            <person name="Hu-Tang G.R."/>
            <person name="Wang J.P."/>
            <person name="Wang J.H."/>
            <person name="Sun Y.H."/>
            <person name="Ni S.B."/>
            <person name="Chen W.B."/>
            <person name="Zhang X.C."/>
            <person name="Jiao Y.N."/>
            <person name="Eichler E.E."/>
            <person name="Li G.H."/>
            <person name="Liu X."/>
            <person name="Gao L.Z."/>
        </authorList>
    </citation>
    <scope>NUCLEOTIDE SEQUENCE [LARGE SCALE GENOMIC DNA]</scope>
    <source>
        <strain evidence="2">cv. GT1</strain>
        <tissue evidence="1">Leaf</tissue>
    </source>
</reference>
<dbReference type="Proteomes" id="UP000467840">
    <property type="component" value="Chromosome 9"/>
</dbReference>
<gene>
    <name evidence="1" type="ORF">GH714_007476</name>
</gene>
<protein>
    <submittedName>
        <fullName evidence="1">Uncharacterized protein</fullName>
    </submittedName>
</protein>
<evidence type="ECO:0000313" key="1">
    <source>
        <dbReference type="EMBL" id="KAF2305678.1"/>
    </source>
</evidence>
<evidence type="ECO:0000313" key="2">
    <source>
        <dbReference type="Proteomes" id="UP000467840"/>
    </source>
</evidence>
<name>A0A6A6LZK3_HEVBR</name>
<dbReference type="AlphaFoldDB" id="A0A6A6LZK3"/>
<accession>A0A6A6LZK3</accession>
<organism evidence="1 2">
    <name type="scientific">Hevea brasiliensis</name>
    <name type="common">Para rubber tree</name>
    <name type="synonym">Siphonia brasiliensis</name>
    <dbReference type="NCBI Taxonomy" id="3981"/>
    <lineage>
        <taxon>Eukaryota</taxon>
        <taxon>Viridiplantae</taxon>
        <taxon>Streptophyta</taxon>
        <taxon>Embryophyta</taxon>
        <taxon>Tracheophyta</taxon>
        <taxon>Spermatophyta</taxon>
        <taxon>Magnoliopsida</taxon>
        <taxon>eudicotyledons</taxon>
        <taxon>Gunneridae</taxon>
        <taxon>Pentapetalae</taxon>
        <taxon>rosids</taxon>
        <taxon>fabids</taxon>
        <taxon>Malpighiales</taxon>
        <taxon>Euphorbiaceae</taxon>
        <taxon>Crotonoideae</taxon>
        <taxon>Micrandreae</taxon>
        <taxon>Hevea</taxon>
    </lineage>
</organism>
<comment type="caution">
    <text evidence="1">The sequence shown here is derived from an EMBL/GenBank/DDBJ whole genome shotgun (WGS) entry which is preliminary data.</text>
</comment>